<comment type="caution">
    <text evidence="1">The sequence shown here is derived from an EMBL/GenBank/DDBJ whole genome shotgun (WGS) entry which is preliminary data.</text>
</comment>
<reference evidence="1 2" key="2">
    <citation type="submission" date="2019-02" db="EMBL/GenBank/DDBJ databases">
        <title>'Lichenibacterium ramalinii' gen. nov. sp. nov., 'Lichenibacterium minor' gen. nov. sp. nov.</title>
        <authorList>
            <person name="Pankratov T."/>
        </authorList>
    </citation>
    <scope>NUCLEOTIDE SEQUENCE [LARGE SCALE GENOMIC DNA]</scope>
    <source>
        <strain evidence="1 2">RmlP001</strain>
    </source>
</reference>
<dbReference type="EMBL" id="QYBC01000020">
    <property type="protein sequence ID" value="RYB02417.1"/>
    <property type="molecule type" value="Genomic_DNA"/>
</dbReference>
<name>A0A4Q2R8M5_9HYPH</name>
<evidence type="ECO:0000313" key="1">
    <source>
        <dbReference type="EMBL" id="RYB02417.1"/>
    </source>
</evidence>
<reference evidence="1 2" key="1">
    <citation type="submission" date="2018-09" db="EMBL/GenBank/DDBJ databases">
        <authorList>
            <person name="Grouzdev D.S."/>
            <person name="Krutkina M.S."/>
        </authorList>
    </citation>
    <scope>NUCLEOTIDE SEQUENCE [LARGE SCALE GENOMIC DNA]</scope>
    <source>
        <strain evidence="1 2">RmlP001</strain>
    </source>
</reference>
<keyword evidence="2" id="KW-1185">Reference proteome</keyword>
<gene>
    <name evidence="1" type="ORF">D3272_21045</name>
</gene>
<organism evidence="1 2">
    <name type="scientific">Lichenibacterium ramalinae</name>
    <dbReference type="NCBI Taxonomy" id="2316527"/>
    <lineage>
        <taxon>Bacteria</taxon>
        <taxon>Pseudomonadati</taxon>
        <taxon>Pseudomonadota</taxon>
        <taxon>Alphaproteobacteria</taxon>
        <taxon>Hyphomicrobiales</taxon>
        <taxon>Lichenihabitantaceae</taxon>
        <taxon>Lichenibacterium</taxon>
    </lineage>
</organism>
<sequence>MQAAFAVSDVRWSADQAAQNARVDRIEEGRTVGLRRLSAVEEAVKGQKDILCDINAKLDQARMGRRAR</sequence>
<protein>
    <submittedName>
        <fullName evidence="1">Uncharacterized protein</fullName>
    </submittedName>
</protein>
<proteinExistence type="predicted"/>
<dbReference type="Proteomes" id="UP000289411">
    <property type="component" value="Unassembled WGS sequence"/>
</dbReference>
<evidence type="ECO:0000313" key="2">
    <source>
        <dbReference type="Proteomes" id="UP000289411"/>
    </source>
</evidence>
<dbReference type="RefSeq" id="WP_129221182.1">
    <property type="nucleotide sequence ID" value="NZ_QYBC01000020.1"/>
</dbReference>
<accession>A0A4Q2R8M5</accession>
<dbReference type="AlphaFoldDB" id="A0A4Q2R8M5"/>